<evidence type="ECO:0000259" key="3">
    <source>
        <dbReference type="Pfam" id="PF01408"/>
    </source>
</evidence>
<gene>
    <name evidence="5" type="ORF">G9U52_17700</name>
</gene>
<dbReference type="RefSeq" id="WP_166151969.1">
    <property type="nucleotide sequence ID" value="NZ_JAAOIW010000006.1"/>
</dbReference>
<dbReference type="EMBL" id="JAAOIW010000006">
    <property type="protein sequence ID" value="NHN31670.1"/>
    <property type="molecule type" value="Genomic_DNA"/>
</dbReference>
<feature type="domain" description="Gfo/Idh/MocA-like oxidoreductase N-terminal" evidence="3">
    <location>
        <begin position="5"/>
        <end position="123"/>
    </location>
</feature>
<evidence type="ECO:0000313" key="6">
    <source>
        <dbReference type="Proteomes" id="UP001165962"/>
    </source>
</evidence>
<dbReference type="Pfam" id="PF01408">
    <property type="entry name" value="GFO_IDH_MocA"/>
    <property type="match status" value="1"/>
</dbReference>
<organism evidence="5 6">
    <name type="scientific">Paenibacillus agricola</name>
    <dbReference type="NCBI Taxonomy" id="2716264"/>
    <lineage>
        <taxon>Bacteria</taxon>
        <taxon>Bacillati</taxon>
        <taxon>Bacillota</taxon>
        <taxon>Bacilli</taxon>
        <taxon>Bacillales</taxon>
        <taxon>Paenibacillaceae</taxon>
        <taxon>Paenibacillus</taxon>
    </lineage>
</organism>
<dbReference type="PANTHER" id="PTHR43708:SF5">
    <property type="entry name" value="CONSERVED EXPRESSED OXIDOREDUCTASE (EUROFUNG)-RELATED"/>
    <property type="match status" value="1"/>
</dbReference>
<dbReference type="InterPro" id="IPR036291">
    <property type="entry name" value="NAD(P)-bd_dom_sf"/>
</dbReference>
<comment type="similarity">
    <text evidence="1">Belongs to the Gfo/Idh/MocA family.</text>
</comment>
<dbReference type="SUPFAM" id="SSF55347">
    <property type="entry name" value="Glyceraldehyde-3-phosphate dehydrogenase-like, C-terminal domain"/>
    <property type="match status" value="1"/>
</dbReference>
<sequence length="333" mass="36645">MKKYKVGIVGTGGVSELHFVGYKDHPERIEITALCDPNAEALHAKADKYGVPQRFTDLHEFLKNSGVDAVVVCTPTSIRKDILFPIIEAGLPIFCEKPFSDTWAEATEITEMAAKHGVPISVNQNFRRHFPFELVKEILTPGTIGQVTSIVFTNLMFRQDVGWRLEEKRHALSVMGIHWFDGFRLILGSEAKSVVAQNRSSSAIQCVGETDGAVQVVFENNTVVTYTQSFSSAFGRTEMIVIGETGTLVVEGGKVNLYRGKGKSPEQTWDNHVSREVATFEGLNQLLTSIETGVEAPNSSIDNLKTVTLLDAAYVSAEEQRVVILKQGVKVTV</sequence>
<evidence type="ECO:0000256" key="1">
    <source>
        <dbReference type="ARBA" id="ARBA00010928"/>
    </source>
</evidence>
<protein>
    <submittedName>
        <fullName evidence="5">Gfo/Idh/MocA family oxidoreductase</fullName>
    </submittedName>
</protein>
<evidence type="ECO:0000313" key="5">
    <source>
        <dbReference type="EMBL" id="NHN31670.1"/>
    </source>
</evidence>
<feature type="domain" description="GFO/IDH/MocA-like oxidoreductase" evidence="4">
    <location>
        <begin position="133"/>
        <end position="248"/>
    </location>
</feature>
<reference evidence="5" key="1">
    <citation type="submission" date="2020-03" db="EMBL/GenBank/DDBJ databases">
        <title>Draft sequencing of Paenibacilllus sp. S3N08.</title>
        <authorList>
            <person name="Kim D.-U."/>
        </authorList>
    </citation>
    <scope>NUCLEOTIDE SEQUENCE</scope>
    <source>
        <strain evidence="5">S3N08</strain>
    </source>
</reference>
<evidence type="ECO:0000256" key="2">
    <source>
        <dbReference type="ARBA" id="ARBA00023002"/>
    </source>
</evidence>
<dbReference type="Proteomes" id="UP001165962">
    <property type="component" value="Unassembled WGS sequence"/>
</dbReference>
<dbReference type="Pfam" id="PF22725">
    <property type="entry name" value="GFO_IDH_MocA_C3"/>
    <property type="match status" value="1"/>
</dbReference>
<dbReference type="PANTHER" id="PTHR43708">
    <property type="entry name" value="CONSERVED EXPRESSED OXIDOREDUCTASE (EUROFUNG)"/>
    <property type="match status" value="1"/>
</dbReference>
<keyword evidence="6" id="KW-1185">Reference proteome</keyword>
<dbReference type="Gene3D" id="3.30.360.10">
    <property type="entry name" value="Dihydrodipicolinate Reductase, domain 2"/>
    <property type="match status" value="1"/>
</dbReference>
<dbReference type="InterPro" id="IPR000683">
    <property type="entry name" value="Gfo/Idh/MocA-like_OxRdtase_N"/>
</dbReference>
<dbReference type="InterPro" id="IPR055170">
    <property type="entry name" value="GFO_IDH_MocA-like_dom"/>
</dbReference>
<dbReference type="InterPro" id="IPR051317">
    <property type="entry name" value="Gfo/Idh/MocA_oxidoreduct"/>
</dbReference>
<accession>A0ABX0J5R1</accession>
<dbReference type="Gene3D" id="3.40.50.720">
    <property type="entry name" value="NAD(P)-binding Rossmann-like Domain"/>
    <property type="match status" value="1"/>
</dbReference>
<name>A0ABX0J5R1_9BACL</name>
<evidence type="ECO:0000259" key="4">
    <source>
        <dbReference type="Pfam" id="PF22725"/>
    </source>
</evidence>
<proteinExistence type="inferred from homology"/>
<comment type="caution">
    <text evidence="5">The sequence shown here is derived from an EMBL/GenBank/DDBJ whole genome shotgun (WGS) entry which is preliminary data.</text>
</comment>
<dbReference type="SUPFAM" id="SSF51735">
    <property type="entry name" value="NAD(P)-binding Rossmann-fold domains"/>
    <property type="match status" value="1"/>
</dbReference>
<keyword evidence="2" id="KW-0560">Oxidoreductase</keyword>